<evidence type="ECO:0000256" key="7">
    <source>
        <dbReference type="ARBA" id="ARBA00023136"/>
    </source>
</evidence>
<dbReference type="CDD" id="cd06550">
    <property type="entry name" value="TM_ABC_iron-siderophores_like"/>
    <property type="match status" value="1"/>
</dbReference>
<dbReference type="GO" id="GO:0033214">
    <property type="term" value="P:siderophore-iron import into cell"/>
    <property type="evidence" value="ECO:0007669"/>
    <property type="project" value="TreeGrafter"/>
</dbReference>
<dbReference type="Gene3D" id="1.10.3470.10">
    <property type="entry name" value="ABC transporter involved in vitamin B12 uptake, BtuC"/>
    <property type="match status" value="1"/>
</dbReference>
<dbReference type="RefSeq" id="WP_003515945.1">
    <property type="nucleotide sequence ID" value="NZ_CP013828.1"/>
</dbReference>
<comment type="caution">
    <text evidence="9">The sequence shown here is derived from an EMBL/GenBank/DDBJ whole genome shotgun (WGS) entry which is preliminary data.</text>
</comment>
<dbReference type="GO" id="GO:0022857">
    <property type="term" value="F:transmembrane transporter activity"/>
    <property type="evidence" value="ECO:0007669"/>
    <property type="project" value="InterPro"/>
</dbReference>
<dbReference type="SUPFAM" id="SSF81345">
    <property type="entry name" value="ABC transporter involved in vitamin B12 uptake, BtuC"/>
    <property type="match status" value="1"/>
</dbReference>
<evidence type="ECO:0000256" key="5">
    <source>
        <dbReference type="ARBA" id="ARBA00022692"/>
    </source>
</evidence>
<feature type="transmembrane region" description="Helical" evidence="8">
    <location>
        <begin position="166"/>
        <end position="187"/>
    </location>
</feature>
<keyword evidence="4" id="KW-1003">Cell membrane</keyword>
<dbReference type="GO" id="GO:0005886">
    <property type="term" value="C:plasma membrane"/>
    <property type="evidence" value="ECO:0007669"/>
    <property type="project" value="UniProtKB-SubCell"/>
</dbReference>
<dbReference type="Pfam" id="PF01032">
    <property type="entry name" value="FecCD"/>
    <property type="match status" value="1"/>
</dbReference>
<dbReference type="PANTHER" id="PTHR30472">
    <property type="entry name" value="FERRIC ENTEROBACTIN TRANSPORT SYSTEM PERMEASE PROTEIN"/>
    <property type="match status" value="1"/>
</dbReference>
<dbReference type="FunFam" id="1.10.3470.10:FF:000001">
    <property type="entry name" value="Vitamin B12 ABC transporter permease BtuC"/>
    <property type="match status" value="1"/>
</dbReference>
<comment type="similarity">
    <text evidence="2">Belongs to the binding-protein-dependent transport system permease family. FecCD subfamily.</text>
</comment>
<evidence type="ECO:0000256" key="2">
    <source>
        <dbReference type="ARBA" id="ARBA00007935"/>
    </source>
</evidence>
<evidence type="ECO:0000256" key="3">
    <source>
        <dbReference type="ARBA" id="ARBA00022448"/>
    </source>
</evidence>
<evidence type="ECO:0000256" key="4">
    <source>
        <dbReference type="ARBA" id="ARBA00022475"/>
    </source>
</evidence>
<evidence type="ECO:0000313" key="10">
    <source>
        <dbReference type="Proteomes" id="UP000223596"/>
    </source>
</evidence>
<name>A0AB36TIQ4_ACETH</name>
<organism evidence="9 10">
    <name type="scientific">Acetivibrio thermocellus AD2</name>
    <dbReference type="NCBI Taxonomy" id="1138384"/>
    <lineage>
        <taxon>Bacteria</taxon>
        <taxon>Bacillati</taxon>
        <taxon>Bacillota</taxon>
        <taxon>Clostridia</taxon>
        <taxon>Eubacteriales</taxon>
        <taxon>Oscillospiraceae</taxon>
        <taxon>Acetivibrio</taxon>
    </lineage>
</organism>
<dbReference type="GeneID" id="35805887"/>
<feature type="transmembrane region" description="Helical" evidence="8">
    <location>
        <begin position="255"/>
        <end position="281"/>
    </location>
</feature>
<reference evidence="9 10" key="1">
    <citation type="submission" date="2017-09" db="EMBL/GenBank/DDBJ databases">
        <title>Evaluation of Pacific Biosciences Sequencing Technology to Finishing C. thermocellum Genome Sequences.</title>
        <authorList>
            <person name="Brown S."/>
        </authorList>
    </citation>
    <scope>NUCLEOTIDE SEQUENCE [LARGE SCALE GENOMIC DNA]</scope>
    <source>
        <strain evidence="9 10">AD2</strain>
    </source>
</reference>
<feature type="transmembrane region" description="Helical" evidence="8">
    <location>
        <begin position="77"/>
        <end position="94"/>
    </location>
</feature>
<feature type="transmembrane region" description="Helical" evidence="8">
    <location>
        <begin position="130"/>
        <end position="154"/>
    </location>
</feature>
<keyword evidence="6 8" id="KW-1133">Transmembrane helix</keyword>
<evidence type="ECO:0000256" key="8">
    <source>
        <dbReference type="SAM" id="Phobius"/>
    </source>
</evidence>
<dbReference type="AlphaFoldDB" id="A0AB36TIQ4"/>
<gene>
    <name evidence="9" type="ORF">M972_112530</name>
</gene>
<protein>
    <submittedName>
        <fullName evidence="9">Iron complex transport system permease protein</fullName>
    </submittedName>
</protein>
<evidence type="ECO:0000256" key="1">
    <source>
        <dbReference type="ARBA" id="ARBA00004651"/>
    </source>
</evidence>
<proteinExistence type="inferred from homology"/>
<dbReference type="InterPro" id="IPR000522">
    <property type="entry name" value="ABC_transptr_permease_BtuC"/>
</dbReference>
<dbReference type="EMBL" id="PDBW01000001">
    <property type="protein sequence ID" value="PFH03718.1"/>
    <property type="molecule type" value="Genomic_DNA"/>
</dbReference>
<sequence>MTFGDKKYRYRFALISGILLLFFLVLFSATVGAANISIFDALRILVRRIPFAGRFVPAGEISRTHELIVLNIRLPRVIAAAIIGAGLSAVGATYQGMFANPMADPYVLGVSAGAALGASIAIVMGTDKVVGGFGIITAVAFVFALLTVFIVFNIAKTGVKLSNTHLLLAGVAVSFFASSVMSVLMVLNRDKVSNITYWMMGSIAFTSWRQVLILAPLVVAGIVVVCVFARELNIIAVGEDEARSLGVEVEKVKKLLLVVCSVVVAACVAVSGVIGFVGLIVPHTVRLISRSDNRVVLPFSAIGGGMFLVLCDTISRIPTAEIPVGVLTSMFGAPYFISVLIRNKKKVV</sequence>
<feature type="transmembrane region" description="Helical" evidence="8">
    <location>
        <begin position="106"/>
        <end position="124"/>
    </location>
</feature>
<keyword evidence="3" id="KW-0813">Transport</keyword>
<feature type="transmembrane region" description="Helical" evidence="8">
    <location>
        <begin position="207"/>
        <end position="229"/>
    </location>
</feature>
<evidence type="ECO:0000313" key="9">
    <source>
        <dbReference type="EMBL" id="PFH03718.1"/>
    </source>
</evidence>
<accession>A0AB36TIQ4</accession>
<keyword evidence="5 8" id="KW-0812">Transmembrane</keyword>
<dbReference type="InterPro" id="IPR037294">
    <property type="entry name" value="ABC_BtuC-like"/>
</dbReference>
<keyword evidence="7 8" id="KW-0472">Membrane</keyword>
<comment type="subcellular location">
    <subcellularLocation>
        <location evidence="1">Cell membrane</location>
        <topology evidence="1">Multi-pass membrane protein</topology>
    </subcellularLocation>
</comment>
<evidence type="ECO:0000256" key="6">
    <source>
        <dbReference type="ARBA" id="ARBA00022989"/>
    </source>
</evidence>
<feature type="transmembrane region" description="Helical" evidence="8">
    <location>
        <begin position="322"/>
        <end position="341"/>
    </location>
</feature>
<dbReference type="PANTHER" id="PTHR30472:SF25">
    <property type="entry name" value="ABC TRANSPORTER PERMEASE PROTEIN MJ0876-RELATED"/>
    <property type="match status" value="1"/>
</dbReference>
<dbReference type="Proteomes" id="UP000223596">
    <property type="component" value="Unassembled WGS sequence"/>
</dbReference>